<keyword evidence="4" id="KW-1185">Reference proteome</keyword>
<feature type="transmembrane region" description="Helical" evidence="2">
    <location>
        <begin position="165"/>
        <end position="190"/>
    </location>
</feature>
<dbReference type="InterPro" id="IPR036259">
    <property type="entry name" value="MFS_trans_sf"/>
</dbReference>
<comment type="subcellular location">
    <subcellularLocation>
        <location evidence="1">Cell membrane</location>
        <topology evidence="1">Multi-pass membrane protein</topology>
    </subcellularLocation>
</comment>
<dbReference type="EMBL" id="BJXX01000177">
    <property type="protein sequence ID" value="GEN36306.1"/>
    <property type="molecule type" value="Genomic_DNA"/>
</dbReference>
<dbReference type="SUPFAM" id="SSF103473">
    <property type="entry name" value="MFS general substrate transporter"/>
    <property type="match status" value="1"/>
</dbReference>
<reference evidence="3 4" key="1">
    <citation type="submission" date="2019-07" db="EMBL/GenBank/DDBJ databases">
        <title>Whole genome shotgun sequence of Aneurinibacillus danicus NBRC 102444.</title>
        <authorList>
            <person name="Hosoyama A."/>
            <person name="Uohara A."/>
            <person name="Ohji S."/>
            <person name="Ichikawa N."/>
        </authorList>
    </citation>
    <scope>NUCLEOTIDE SEQUENCE [LARGE SCALE GENOMIC DNA]</scope>
    <source>
        <strain evidence="3 4">NBRC 102444</strain>
    </source>
</reference>
<protein>
    <submittedName>
        <fullName evidence="3">MFS transporter</fullName>
    </submittedName>
</protein>
<feature type="transmembrane region" description="Helical" evidence="2">
    <location>
        <begin position="135"/>
        <end position="159"/>
    </location>
</feature>
<feature type="transmembrane region" description="Helical" evidence="2">
    <location>
        <begin position="244"/>
        <end position="264"/>
    </location>
</feature>
<sequence length="397" mass="44561">MEQTGKLDGQARLLLLMNTLYLSSIGLSNTFVNVYLWKVKSDYAIIGLFNLFTFLAIPIAFWIGGHLIKRRDRVLSIRIGVFIMAVFYLTVLMLGKSATAYIVPLGLLLGTGAGFYWLGYYVMYFEITGPDNRDVFNGANGLLMSIAAGGAPFFAGWLVTHQTNGYRLIFSLSLIIFTLAVIVSFFICGRKCEGKLDLRSVWTDTRDISKWHYVVFSYFFWGMREGVVIFLVGLLVFVASASEFTVGTYALFTSILSLVSYYAVGKWIRPHRRGRSLLIGAFMLSVSVLPLLAQLRFGTLLLLGIGTALFYPFFAVPLVSTSFDVIGESMEKARLRVEYIIIREFAFSLGRLLSTLVFVLFVATTGSSLVLVLYLMALNLLLLFCWIFMRHVFPAHV</sequence>
<dbReference type="Proteomes" id="UP000321157">
    <property type="component" value="Unassembled WGS sequence"/>
</dbReference>
<accession>A0A511VBK3</accession>
<keyword evidence="2" id="KW-0472">Membrane</keyword>
<feature type="transmembrane region" description="Helical" evidence="2">
    <location>
        <begin position="211"/>
        <end position="238"/>
    </location>
</feature>
<feature type="transmembrane region" description="Helical" evidence="2">
    <location>
        <begin position="12"/>
        <end position="37"/>
    </location>
</feature>
<name>A0A511VBK3_9BACL</name>
<keyword evidence="2" id="KW-1133">Transmembrane helix</keyword>
<evidence type="ECO:0000313" key="4">
    <source>
        <dbReference type="Proteomes" id="UP000321157"/>
    </source>
</evidence>
<dbReference type="GO" id="GO:0022857">
    <property type="term" value="F:transmembrane transporter activity"/>
    <property type="evidence" value="ECO:0007669"/>
    <property type="project" value="InterPro"/>
</dbReference>
<feature type="transmembrane region" description="Helical" evidence="2">
    <location>
        <begin position="276"/>
        <end position="293"/>
    </location>
</feature>
<feature type="transmembrane region" description="Helical" evidence="2">
    <location>
        <begin position="75"/>
        <end position="95"/>
    </location>
</feature>
<comment type="caution">
    <text evidence="3">The sequence shown here is derived from an EMBL/GenBank/DDBJ whole genome shotgun (WGS) entry which is preliminary data.</text>
</comment>
<dbReference type="InterPro" id="IPR011701">
    <property type="entry name" value="MFS"/>
</dbReference>
<feature type="transmembrane region" description="Helical" evidence="2">
    <location>
        <begin position="43"/>
        <end position="63"/>
    </location>
</feature>
<evidence type="ECO:0000256" key="2">
    <source>
        <dbReference type="SAM" id="Phobius"/>
    </source>
</evidence>
<dbReference type="Gene3D" id="1.20.1250.20">
    <property type="entry name" value="MFS general substrate transporter like domains"/>
    <property type="match status" value="1"/>
</dbReference>
<dbReference type="InterPro" id="IPR052528">
    <property type="entry name" value="Sugar_transport-like"/>
</dbReference>
<proteinExistence type="predicted"/>
<organism evidence="3 4">
    <name type="scientific">Aneurinibacillus danicus</name>
    <dbReference type="NCBI Taxonomy" id="267746"/>
    <lineage>
        <taxon>Bacteria</taxon>
        <taxon>Bacillati</taxon>
        <taxon>Bacillota</taxon>
        <taxon>Bacilli</taxon>
        <taxon>Bacillales</taxon>
        <taxon>Paenibacillaceae</taxon>
        <taxon>Aneurinibacillus group</taxon>
        <taxon>Aneurinibacillus</taxon>
    </lineage>
</organism>
<evidence type="ECO:0000313" key="3">
    <source>
        <dbReference type="EMBL" id="GEN36306.1"/>
    </source>
</evidence>
<dbReference type="PANTHER" id="PTHR23526">
    <property type="entry name" value="INTEGRAL MEMBRANE TRANSPORT PROTEIN-RELATED"/>
    <property type="match status" value="1"/>
</dbReference>
<evidence type="ECO:0000256" key="1">
    <source>
        <dbReference type="ARBA" id="ARBA00004651"/>
    </source>
</evidence>
<dbReference type="PANTHER" id="PTHR23526:SF2">
    <property type="entry name" value="MAJOR FACILITATOR SUPERFAMILY (MFS) PROFILE DOMAIN-CONTAINING PROTEIN"/>
    <property type="match status" value="1"/>
</dbReference>
<feature type="transmembrane region" description="Helical" evidence="2">
    <location>
        <begin position="299"/>
        <end position="319"/>
    </location>
</feature>
<dbReference type="Pfam" id="PF07690">
    <property type="entry name" value="MFS_1"/>
    <property type="match status" value="1"/>
</dbReference>
<dbReference type="RefSeq" id="WP_170230371.1">
    <property type="nucleotide sequence ID" value="NZ_BJXX01000177.1"/>
</dbReference>
<keyword evidence="2" id="KW-0812">Transmembrane</keyword>
<feature type="transmembrane region" description="Helical" evidence="2">
    <location>
        <begin position="369"/>
        <end position="389"/>
    </location>
</feature>
<feature type="transmembrane region" description="Helical" evidence="2">
    <location>
        <begin position="101"/>
        <end position="123"/>
    </location>
</feature>
<feature type="transmembrane region" description="Helical" evidence="2">
    <location>
        <begin position="340"/>
        <end position="363"/>
    </location>
</feature>
<dbReference type="AlphaFoldDB" id="A0A511VBK3"/>
<gene>
    <name evidence="3" type="ORF">ADA01nite_37660</name>
</gene>
<dbReference type="GO" id="GO:0005886">
    <property type="term" value="C:plasma membrane"/>
    <property type="evidence" value="ECO:0007669"/>
    <property type="project" value="UniProtKB-SubCell"/>
</dbReference>